<dbReference type="Pfam" id="PF08241">
    <property type="entry name" value="Methyltransf_11"/>
    <property type="match status" value="1"/>
</dbReference>
<evidence type="ECO:0000313" key="3">
    <source>
        <dbReference type="EMBL" id="OVE85366.1"/>
    </source>
</evidence>
<evidence type="ECO:0000256" key="1">
    <source>
        <dbReference type="SAM" id="MobiDB-lite"/>
    </source>
</evidence>
<organism evidence="3 4">
    <name type="scientific">Natronolimnobius baerhuensis</name>
    <dbReference type="NCBI Taxonomy" id="253108"/>
    <lineage>
        <taxon>Archaea</taxon>
        <taxon>Methanobacteriati</taxon>
        <taxon>Methanobacteriota</taxon>
        <taxon>Stenosarchaea group</taxon>
        <taxon>Halobacteria</taxon>
        <taxon>Halobacteriales</taxon>
        <taxon>Natrialbaceae</taxon>
        <taxon>Natronolimnobius</taxon>
    </lineage>
</organism>
<sequence length="244" mass="27101">MDRTVKARWERTSDEFQETADVDVGLNWGWDDVDSDAFLGDLEGKHVLELGCGGGQDTVALVERGASVTGIDLSREQLGHATALFEAHDLEIDVAEGSVTSLPFAADQFDLAFNTWVFQWVPDLRACFAEAHRVLRSGGRLVFSMPHPFFSLVDPDSHELEESYFDTGRHVVVDHREDYPNMVTYRRRVSDVHTALREAGFVVDELREPGSADPADHEAGPWGESPPELRAKLPRVLIVAATAE</sequence>
<reference evidence="3 4" key="1">
    <citation type="submission" date="2017-02" db="EMBL/GenBank/DDBJ databases">
        <title>Natronthermophilus aegyptiacus gen. nov.,sp. nov., an aerobic, extremely halophilic alkalithermophilic archaeon isolated from the athalassohaline Wadi An Natrun, Egypt.</title>
        <authorList>
            <person name="Zhao B."/>
        </authorList>
    </citation>
    <scope>NUCLEOTIDE SEQUENCE [LARGE SCALE GENOMIC DNA]</scope>
    <source>
        <strain evidence="3 4">CGMCC 1.3597</strain>
    </source>
</reference>
<dbReference type="SUPFAM" id="SSF53335">
    <property type="entry name" value="S-adenosyl-L-methionine-dependent methyltransferases"/>
    <property type="match status" value="1"/>
</dbReference>
<gene>
    <name evidence="3" type="ORF">B2G88_00615</name>
</gene>
<dbReference type="AlphaFoldDB" id="A0A202EAS9"/>
<dbReference type="Gene3D" id="3.40.50.150">
    <property type="entry name" value="Vaccinia Virus protein VP39"/>
    <property type="match status" value="1"/>
</dbReference>
<name>A0A202EAS9_9EURY</name>
<dbReference type="PANTHER" id="PTHR43861">
    <property type="entry name" value="TRANS-ACONITATE 2-METHYLTRANSFERASE-RELATED"/>
    <property type="match status" value="1"/>
</dbReference>
<dbReference type="CDD" id="cd02440">
    <property type="entry name" value="AdoMet_MTases"/>
    <property type="match status" value="1"/>
</dbReference>
<feature type="region of interest" description="Disordered" evidence="1">
    <location>
        <begin position="207"/>
        <end position="228"/>
    </location>
</feature>
<accession>A0A202EAS9</accession>
<dbReference type="EMBL" id="MWPH01000001">
    <property type="protein sequence ID" value="OVE85366.1"/>
    <property type="molecule type" value="Genomic_DNA"/>
</dbReference>
<feature type="compositionally biased region" description="Basic and acidic residues" evidence="1">
    <location>
        <begin position="207"/>
        <end position="219"/>
    </location>
</feature>
<evidence type="ECO:0000313" key="4">
    <source>
        <dbReference type="Proteomes" id="UP000196084"/>
    </source>
</evidence>
<evidence type="ECO:0000259" key="2">
    <source>
        <dbReference type="Pfam" id="PF08241"/>
    </source>
</evidence>
<dbReference type="Proteomes" id="UP000196084">
    <property type="component" value="Unassembled WGS sequence"/>
</dbReference>
<comment type="caution">
    <text evidence="3">The sequence shown here is derived from an EMBL/GenBank/DDBJ whole genome shotgun (WGS) entry which is preliminary data.</text>
</comment>
<dbReference type="RefSeq" id="WP_054864108.1">
    <property type="nucleotide sequence ID" value="NZ_MWPH01000001.1"/>
</dbReference>
<dbReference type="InterPro" id="IPR013216">
    <property type="entry name" value="Methyltransf_11"/>
</dbReference>
<dbReference type="GO" id="GO:0008757">
    <property type="term" value="F:S-adenosylmethionine-dependent methyltransferase activity"/>
    <property type="evidence" value="ECO:0007669"/>
    <property type="project" value="InterPro"/>
</dbReference>
<dbReference type="OrthoDB" id="57427at2157"/>
<proteinExistence type="predicted"/>
<dbReference type="PANTHER" id="PTHR43861:SF1">
    <property type="entry name" value="TRANS-ACONITATE 2-METHYLTRANSFERASE"/>
    <property type="match status" value="1"/>
</dbReference>
<dbReference type="InterPro" id="IPR029063">
    <property type="entry name" value="SAM-dependent_MTases_sf"/>
</dbReference>
<protein>
    <recommendedName>
        <fullName evidence="2">Methyltransferase type 11 domain-containing protein</fullName>
    </recommendedName>
</protein>
<keyword evidence="4" id="KW-1185">Reference proteome</keyword>
<feature type="domain" description="Methyltransferase type 11" evidence="2">
    <location>
        <begin position="48"/>
        <end position="143"/>
    </location>
</feature>